<name>A0A1I2L958_9ACTN</name>
<dbReference type="STRING" id="380248.SAMN05216251_12746"/>
<dbReference type="PANTHER" id="PTHR36222">
    <property type="entry name" value="SERINE PROTEASE INHIBITOR RV3364C"/>
    <property type="match status" value="1"/>
</dbReference>
<organism evidence="2 3">
    <name type="scientific">Actinacidiphila alni</name>
    <dbReference type="NCBI Taxonomy" id="380248"/>
    <lineage>
        <taxon>Bacteria</taxon>
        <taxon>Bacillati</taxon>
        <taxon>Actinomycetota</taxon>
        <taxon>Actinomycetes</taxon>
        <taxon>Kitasatosporales</taxon>
        <taxon>Streptomycetaceae</taxon>
        <taxon>Actinacidiphila</taxon>
    </lineage>
</organism>
<dbReference type="InterPro" id="IPR053141">
    <property type="entry name" value="Mycobact_SerProt_Inhib_Rv3364c"/>
</dbReference>
<feature type="domain" description="Roadblock/LAMTOR2" evidence="1">
    <location>
        <begin position="19"/>
        <end position="111"/>
    </location>
</feature>
<evidence type="ECO:0000313" key="3">
    <source>
        <dbReference type="Proteomes" id="UP000199323"/>
    </source>
</evidence>
<dbReference type="PANTHER" id="PTHR36222:SF1">
    <property type="entry name" value="SERINE PROTEASE INHIBITOR RV3364C"/>
    <property type="match status" value="1"/>
</dbReference>
<dbReference type="Proteomes" id="UP000199323">
    <property type="component" value="Unassembled WGS sequence"/>
</dbReference>
<evidence type="ECO:0000313" key="2">
    <source>
        <dbReference type="EMBL" id="SFF75078.1"/>
    </source>
</evidence>
<dbReference type="SMART" id="SM00960">
    <property type="entry name" value="Robl_LC7"/>
    <property type="match status" value="1"/>
</dbReference>
<sequence>MHIAEQHPAAVDESTADLTWLLDNFRSRTSGVTAAILATTDGLMKAMSGLGRDDADRLAAVGAGMHSVALGMRAVVGGDDDEVLRQALYDTSSRRTFVMAAAEGTLLIVVSTQETNPTIVGHEMATLVRSVRSHLATPARDAIEEGGVARHPFPGIADGGER</sequence>
<evidence type="ECO:0000259" key="1">
    <source>
        <dbReference type="SMART" id="SM00960"/>
    </source>
</evidence>
<accession>A0A1I2L958</accession>
<protein>
    <submittedName>
        <fullName evidence="2">Predicted regulator of Ras-like GTPase activity, Roadblock/LC7/MglB family</fullName>
    </submittedName>
</protein>
<dbReference type="Gene3D" id="3.30.450.30">
    <property type="entry name" value="Dynein light chain 2a, cytoplasmic"/>
    <property type="match status" value="1"/>
</dbReference>
<dbReference type="InterPro" id="IPR004942">
    <property type="entry name" value="Roadblock/LAMTOR2_dom"/>
</dbReference>
<reference evidence="2 3" key="1">
    <citation type="submission" date="2016-10" db="EMBL/GenBank/DDBJ databases">
        <authorList>
            <person name="de Groot N.N."/>
        </authorList>
    </citation>
    <scope>NUCLEOTIDE SEQUENCE [LARGE SCALE GENOMIC DNA]</scope>
    <source>
        <strain evidence="2 3">CGMCC 4.3510</strain>
    </source>
</reference>
<dbReference type="SUPFAM" id="SSF103196">
    <property type="entry name" value="Roadblock/LC7 domain"/>
    <property type="match status" value="1"/>
</dbReference>
<gene>
    <name evidence="2" type="ORF">SAMN05216251_12746</name>
</gene>
<dbReference type="AlphaFoldDB" id="A0A1I2L958"/>
<dbReference type="EMBL" id="FONG01000027">
    <property type="protein sequence ID" value="SFF75078.1"/>
    <property type="molecule type" value="Genomic_DNA"/>
</dbReference>
<dbReference type="Pfam" id="PF03259">
    <property type="entry name" value="Robl_LC7"/>
    <property type="match status" value="1"/>
</dbReference>
<keyword evidence="3" id="KW-1185">Reference proteome</keyword>
<proteinExistence type="predicted"/>
<dbReference type="RefSeq" id="WP_177246707.1">
    <property type="nucleotide sequence ID" value="NZ_FONG01000027.1"/>
</dbReference>